<gene>
    <name evidence="5" type="ORF">D9758_018627</name>
</gene>
<dbReference type="Pfam" id="PF00135">
    <property type="entry name" value="COesterase"/>
    <property type="match status" value="1"/>
</dbReference>
<evidence type="ECO:0000313" key="5">
    <source>
        <dbReference type="EMBL" id="KAF5319134.1"/>
    </source>
</evidence>
<dbReference type="SUPFAM" id="SSF53474">
    <property type="entry name" value="alpha/beta-Hydrolases"/>
    <property type="match status" value="1"/>
</dbReference>
<dbReference type="OrthoDB" id="408631at2759"/>
<dbReference type="PROSITE" id="PS00122">
    <property type="entry name" value="CARBOXYLESTERASE_B_1"/>
    <property type="match status" value="1"/>
</dbReference>
<feature type="domain" description="Carboxylesterase type B" evidence="4">
    <location>
        <begin position="6"/>
        <end position="404"/>
    </location>
</feature>
<dbReference type="InterPro" id="IPR029058">
    <property type="entry name" value="AB_hydrolase_fold"/>
</dbReference>
<keyword evidence="6" id="KW-1185">Reference proteome</keyword>
<evidence type="ECO:0000313" key="6">
    <source>
        <dbReference type="Proteomes" id="UP000559256"/>
    </source>
</evidence>
<accession>A0A8H5B9H1</accession>
<dbReference type="Gene3D" id="3.40.50.1820">
    <property type="entry name" value="alpha/beta hydrolase"/>
    <property type="match status" value="1"/>
</dbReference>
<dbReference type="EMBL" id="JAACJM010000433">
    <property type="protein sequence ID" value="KAF5319134.1"/>
    <property type="molecule type" value="Genomic_DNA"/>
</dbReference>
<reference evidence="5 6" key="1">
    <citation type="journal article" date="2020" name="ISME J.">
        <title>Uncovering the hidden diversity of litter-decomposition mechanisms in mushroom-forming fungi.</title>
        <authorList>
            <person name="Floudas D."/>
            <person name="Bentzer J."/>
            <person name="Ahren D."/>
            <person name="Johansson T."/>
            <person name="Persson P."/>
            <person name="Tunlid A."/>
        </authorList>
    </citation>
    <scope>NUCLEOTIDE SEQUENCE [LARGE SCALE GENOMIC DNA]</scope>
    <source>
        <strain evidence="5 6">CBS 291.85</strain>
    </source>
</reference>
<organism evidence="5 6">
    <name type="scientific">Tetrapyrgos nigripes</name>
    <dbReference type="NCBI Taxonomy" id="182062"/>
    <lineage>
        <taxon>Eukaryota</taxon>
        <taxon>Fungi</taxon>
        <taxon>Dikarya</taxon>
        <taxon>Basidiomycota</taxon>
        <taxon>Agaricomycotina</taxon>
        <taxon>Agaricomycetes</taxon>
        <taxon>Agaricomycetidae</taxon>
        <taxon>Agaricales</taxon>
        <taxon>Marasmiineae</taxon>
        <taxon>Marasmiaceae</taxon>
        <taxon>Tetrapyrgos</taxon>
    </lineage>
</organism>
<comment type="similarity">
    <text evidence="1 3">Belongs to the type-B carboxylesterase/lipase family.</text>
</comment>
<dbReference type="InterPro" id="IPR019826">
    <property type="entry name" value="Carboxylesterase_B_AS"/>
</dbReference>
<evidence type="ECO:0000259" key="4">
    <source>
        <dbReference type="Pfam" id="PF00135"/>
    </source>
</evidence>
<dbReference type="AlphaFoldDB" id="A0A8H5B9H1"/>
<dbReference type="EC" id="3.1.1.-" evidence="3"/>
<evidence type="ECO:0000256" key="2">
    <source>
        <dbReference type="ARBA" id="ARBA00022801"/>
    </source>
</evidence>
<keyword evidence="2 3" id="KW-0378">Hydrolase</keyword>
<dbReference type="GO" id="GO:0016787">
    <property type="term" value="F:hydrolase activity"/>
    <property type="evidence" value="ECO:0007669"/>
    <property type="project" value="UniProtKB-KW"/>
</dbReference>
<dbReference type="InterPro" id="IPR050309">
    <property type="entry name" value="Type-B_Carboxylest/Lipase"/>
</dbReference>
<protein>
    <recommendedName>
        <fullName evidence="3">Carboxylic ester hydrolase</fullName>
        <ecNumber evidence="3">3.1.1.-</ecNumber>
    </recommendedName>
</protein>
<proteinExistence type="inferred from homology"/>
<evidence type="ECO:0000256" key="3">
    <source>
        <dbReference type="RuleBase" id="RU361235"/>
    </source>
</evidence>
<comment type="caution">
    <text evidence="5">The sequence shown here is derived from an EMBL/GenBank/DDBJ whole genome shotgun (WGS) entry which is preliminary data.</text>
</comment>
<dbReference type="PANTHER" id="PTHR11559">
    <property type="entry name" value="CARBOXYLESTERASE"/>
    <property type="match status" value="1"/>
</dbReference>
<sequence>MENTPTIFVAANYRLGRWDFHVETTLDGKPMLDLWLKKHIASFGGDPSKVTVFGESAGARAIEVLLLSGKIQGLARGAIMESTVGRSHISPTSSTANTVWDDFMTALPQCANTSMTDVQCIRHLNTSELIEGFNNGRLFFNTSRPNWLPTLDDDIIPGFPSTLKPDHGVLEAVIVGCNQDEATLFTDQSVNSTQAISDMILGSPPSTPNASPSQRKAQLQELQYILDETLALYPNISSLGSPFNTGNETFGLDPEYKRTAAAATDMGFHAERRFHINHQLIPAGISTFSYVFTDPDAVPVQDFVTGTPVPGSLGVLLKVTHSSEIFYVFGTLAERPEVKQVTLTAAKLSDMMMDYWISFANTLNPNDGKGSTRPNWPEYTGNRQLNGHNTTTIKDDFRERQIAFFNRDPAVFGH</sequence>
<dbReference type="Proteomes" id="UP000559256">
    <property type="component" value="Unassembled WGS sequence"/>
</dbReference>
<dbReference type="InterPro" id="IPR002018">
    <property type="entry name" value="CarbesteraseB"/>
</dbReference>
<name>A0A8H5B9H1_9AGAR</name>
<evidence type="ECO:0000256" key="1">
    <source>
        <dbReference type="ARBA" id="ARBA00005964"/>
    </source>
</evidence>